<evidence type="ECO:0000313" key="7">
    <source>
        <dbReference type="EMBL" id="QKV17005.1"/>
    </source>
</evidence>
<dbReference type="InterPro" id="IPR009057">
    <property type="entry name" value="Homeodomain-like_sf"/>
</dbReference>
<dbReference type="InterPro" id="IPR041490">
    <property type="entry name" value="KstR2_TetR_C"/>
</dbReference>
<dbReference type="GO" id="GO:0003700">
    <property type="term" value="F:DNA-binding transcription factor activity"/>
    <property type="evidence" value="ECO:0007669"/>
    <property type="project" value="TreeGrafter"/>
</dbReference>
<dbReference type="SUPFAM" id="SSF48498">
    <property type="entry name" value="Tetracyclin repressor-like, C-terminal domain"/>
    <property type="match status" value="1"/>
</dbReference>
<dbReference type="PANTHER" id="PTHR30055">
    <property type="entry name" value="HTH-TYPE TRANSCRIPTIONAL REGULATOR RUTR"/>
    <property type="match status" value="1"/>
</dbReference>
<dbReference type="Proteomes" id="UP000509367">
    <property type="component" value="Chromosome"/>
</dbReference>
<organism evidence="7 8">
    <name type="scientific">Oricola thermophila</name>
    <dbReference type="NCBI Taxonomy" id="2742145"/>
    <lineage>
        <taxon>Bacteria</taxon>
        <taxon>Pseudomonadati</taxon>
        <taxon>Pseudomonadota</taxon>
        <taxon>Alphaproteobacteria</taxon>
        <taxon>Hyphomicrobiales</taxon>
        <taxon>Ahrensiaceae</taxon>
        <taxon>Oricola</taxon>
    </lineage>
</organism>
<proteinExistence type="predicted"/>
<evidence type="ECO:0000256" key="2">
    <source>
        <dbReference type="ARBA" id="ARBA00023015"/>
    </source>
</evidence>
<keyword evidence="8" id="KW-1185">Reference proteome</keyword>
<dbReference type="InterPro" id="IPR001647">
    <property type="entry name" value="HTH_TetR"/>
</dbReference>
<dbReference type="SUPFAM" id="SSF46689">
    <property type="entry name" value="Homeodomain-like"/>
    <property type="match status" value="1"/>
</dbReference>
<dbReference type="KEGG" id="orm:HTY61_00245"/>
<dbReference type="GO" id="GO:0000976">
    <property type="term" value="F:transcription cis-regulatory region binding"/>
    <property type="evidence" value="ECO:0007669"/>
    <property type="project" value="TreeGrafter"/>
</dbReference>
<evidence type="ECO:0000256" key="5">
    <source>
        <dbReference type="PROSITE-ProRule" id="PRU00335"/>
    </source>
</evidence>
<dbReference type="Gene3D" id="1.10.357.10">
    <property type="entry name" value="Tetracycline Repressor, domain 2"/>
    <property type="match status" value="1"/>
</dbReference>
<keyword evidence="1" id="KW-0678">Repressor</keyword>
<reference evidence="7 8" key="1">
    <citation type="submission" date="2020-06" db="EMBL/GenBank/DDBJ databases">
        <title>Oricola thermophila sp. nov. isolated from a tidal sediments.</title>
        <authorList>
            <person name="Kwon K.K."/>
            <person name="Yang S.-H."/>
            <person name="Park M.-J."/>
        </authorList>
    </citation>
    <scope>NUCLEOTIDE SEQUENCE [LARGE SCALE GENOMIC DNA]</scope>
    <source>
        <strain evidence="7 8">MEBiC13590</strain>
    </source>
</reference>
<dbReference type="RefSeq" id="WP_175274901.1">
    <property type="nucleotide sequence ID" value="NZ_CP054836.1"/>
</dbReference>
<evidence type="ECO:0000256" key="4">
    <source>
        <dbReference type="ARBA" id="ARBA00023163"/>
    </source>
</evidence>
<keyword evidence="4" id="KW-0804">Transcription</keyword>
<dbReference type="Pfam" id="PF17932">
    <property type="entry name" value="TetR_C_24"/>
    <property type="match status" value="1"/>
</dbReference>
<dbReference type="InterPro" id="IPR050109">
    <property type="entry name" value="HTH-type_TetR-like_transc_reg"/>
</dbReference>
<dbReference type="PANTHER" id="PTHR30055:SF175">
    <property type="entry name" value="HTH-TYPE TRANSCRIPTIONAL REPRESSOR KSTR2"/>
    <property type="match status" value="1"/>
</dbReference>
<evidence type="ECO:0000313" key="8">
    <source>
        <dbReference type="Proteomes" id="UP000509367"/>
    </source>
</evidence>
<protein>
    <submittedName>
        <fullName evidence="7">TetR/AcrR family transcriptional regulator</fullName>
    </submittedName>
</protein>
<keyword evidence="2" id="KW-0805">Transcription regulation</keyword>
<dbReference type="PRINTS" id="PR00455">
    <property type="entry name" value="HTHTETR"/>
</dbReference>
<dbReference type="PROSITE" id="PS50977">
    <property type="entry name" value="HTH_TETR_2"/>
    <property type="match status" value="1"/>
</dbReference>
<feature type="domain" description="HTH tetR-type" evidence="6">
    <location>
        <begin position="10"/>
        <end position="70"/>
    </location>
</feature>
<accession>A0A6N1VBX4</accession>
<evidence type="ECO:0000256" key="3">
    <source>
        <dbReference type="ARBA" id="ARBA00023125"/>
    </source>
</evidence>
<dbReference type="EMBL" id="CP054836">
    <property type="protein sequence ID" value="QKV17005.1"/>
    <property type="molecule type" value="Genomic_DNA"/>
</dbReference>
<keyword evidence="3 5" id="KW-0238">DNA-binding</keyword>
<evidence type="ECO:0000256" key="1">
    <source>
        <dbReference type="ARBA" id="ARBA00022491"/>
    </source>
</evidence>
<dbReference type="AlphaFoldDB" id="A0A6N1VBX4"/>
<dbReference type="InterPro" id="IPR036271">
    <property type="entry name" value="Tet_transcr_reg_TetR-rel_C_sf"/>
</dbReference>
<dbReference type="Pfam" id="PF00440">
    <property type="entry name" value="TetR_N"/>
    <property type="match status" value="1"/>
</dbReference>
<sequence length="204" mass="23019">MARTAGSNGEVTAQAIRETSLALFAREGYAAVSMRQIADRVGVQASSLYRYHANKQQLLVDIMRDHMVQLLEAWEAEDRPEGDPVAALEHFARFHIRYHIKRPDEVFISYMELRSLEEPGLREISRLRGRYETILKDILRRGMDDGVFDIADPHVAAMAILAMITGVNTWYRSGGRLSQARIEDIYVSMVLGSVGCRSEGVVHV</sequence>
<feature type="DNA-binding region" description="H-T-H motif" evidence="5">
    <location>
        <begin position="33"/>
        <end position="52"/>
    </location>
</feature>
<gene>
    <name evidence="7" type="ORF">HTY61_00245</name>
</gene>
<evidence type="ECO:0000259" key="6">
    <source>
        <dbReference type="PROSITE" id="PS50977"/>
    </source>
</evidence>
<name>A0A6N1VBX4_9HYPH</name>